<evidence type="ECO:0000313" key="2">
    <source>
        <dbReference type="Proteomes" id="UP000594571"/>
    </source>
</evidence>
<accession>A0A7S9RUJ1</accession>
<reference evidence="1 2" key="1">
    <citation type="journal article" date="2018" name="Emerg. Microbes Infect.">
        <title>Genomic analysis of oral Campylobacter concisus strains identified a potential bacterial molecular marker associated with active Crohn's disease.</title>
        <authorList>
            <person name="Liu F."/>
            <person name="Ma R."/>
            <person name="Tay C.Y.A."/>
            <person name="Octavia S."/>
            <person name="Lan R."/>
            <person name="Chung H.K.L."/>
            <person name="Riordan S.M."/>
            <person name="Grimm M.C."/>
            <person name="Leong R.W."/>
            <person name="Tanaka M.M."/>
            <person name="Connor S."/>
            <person name="Zhang L."/>
        </authorList>
    </citation>
    <scope>NUCLEOTIDE SEQUENCE [LARGE SCALE GENOMIC DNA]</scope>
    <source>
        <strain evidence="1 2">H16O-S1</strain>
    </source>
</reference>
<evidence type="ECO:0008006" key="3">
    <source>
        <dbReference type="Google" id="ProtNLM"/>
    </source>
</evidence>
<protein>
    <recommendedName>
        <fullName evidence="3">Polysaccharide deacetylase</fullName>
    </recommendedName>
</protein>
<dbReference type="GO" id="GO:0005975">
    <property type="term" value="P:carbohydrate metabolic process"/>
    <property type="evidence" value="ECO:0007669"/>
    <property type="project" value="InterPro"/>
</dbReference>
<dbReference type="AlphaFoldDB" id="A0A7S9RUJ1"/>
<name>A0A7S9RUJ1_9BACT</name>
<dbReference type="InterPro" id="IPR011330">
    <property type="entry name" value="Glyco_hydro/deAcase_b/a-brl"/>
</dbReference>
<evidence type="ECO:0000313" key="1">
    <source>
        <dbReference type="EMBL" id="QPH98143.1"/>
    </source>
</evidence>
<organism evidence="1 2">
    <name type="scientific">Campylobacter concisus</name>
    <dbReference type="NCBI Taxonomy" id="199"/>
    <lineage>
        <taxon>Bacteria</taxon>
        <taxon>Pseudomonadati</taxon>
        <taxon>Campylobacterota</taxon>
        <taxon>Epsilonproteobacteria</taxon>
        <taxon>Campylobacterales</taxon>
        <taxon>Campylobacteraceae</taxon>
        <taxon>Campylobacter</taxon>
    </lineage>
</organism>
<sequence length="241" mass="28849">MNCFIEDFTENNYKELLKKIKNTTIFFDEYQKMNKYVILRHDVDFSMHRAFALSKIEYNLGLKATYFVQLGSLFYNLFEHEIRELVSNILGLGHQIGLHFDPTQYHISNISDLNQHLVFEKSILENLFQTTIKAFSFHNPSSDILKYDDMAYVDMINAYAKYFKEHVAYCSDSNGYWRYKRLDSFLSECHDRVQILTHPAWWQRKEMKPRDRILKCIKGRYDSTIKKYDQTLKDNGRINVK</sequence>
<dbReference type="RefSeq" id="WP_107847495.1">
    <property type="nucleotide sequence ID" value="NZ_CABPTT010000002.1"/>
</dbReference>
<dbReference type="SUPFAM" id="SSF88713">
    <property type="entry name" value="Glycoside hydrolase/deacetylase"/>
    <property type="match status" value="1"/>
</dbReference>
<dbReference type="EMBL" id="CP049263">
    <property type="protein sequence ID" value="QPH98143.1"/>
    <property type="molecule type" value="Genomic_DNA"/>
</dbReference>
<dbReference type="Proteomes" id="UP000594571">
    <property type="component" value="Chromosome"/>
</dbReference>
<proteinExistence type="predicted"/>
<gene>
    <name evidence="1" type="ORF">CVS89_07790</name>
</gene>
<reference evidence="1 2" key="2">
    <citation type="journal article" date="2020" name="Microb. Genom.">
        <title>Analysis of complete Campylobacter concisus genomes identifies genomospecies features, secretion systems and novel plasmids and their association with severe ulcerative colitis.</title>
        <authorList>
            <person name="Liu F."/>
            <person name="Chen S."/>
            <person name="Luu L.D.W."/>
            <person name="Lee S.A."/>
            <person name="Tay A.C.Y."/>
            <person name="Wu R."/>
            <person name="Riordan S.M."/>
            <person name="Lan R."/>
            <person name="Liu L."/>
            <person name="Zhang L."/>
        </authorList>
    </citation>
    <scope>NUCLEOTIDE SEQUENCE [LARGE SCALE GENOMIC DNA]</scope>
    <source>
        <strain evidence="1 2">H16O-S1</strain>
    </source>
</reference>